<keyword evidence="5" id="KW-0677">Repeat</keyword>
<dbReference type="AlphaFoldDB" id="A0A2V3ILV5"/>
<evidence type="ECO:0000256" key="5">
    <source>
        <dbReference type="ARBA" id="ARBA00022737"/>
    </source>
</evidence>
<dbReference type="InterPro" id="IPR002067">
    <property type="entry name" value="MCP"/>
</dbReference>
<dbReference type="PANTHER" id="PTHR45758:SF3">
    <property type="entry name" value="MITOCHONDRIAL SUBSTRATE CARRIER FAMILY PROTEIN E"/>
    <property type="match status" value="1"/>
</dbReference>
<feature type="repeat" description="Solcar" evidence="9">
    <location>
        <begin position="1"/>
        <end position="84"/>
    </location>
</feature>
<reference evidence="12 13" key="1">
    <citation type="journal article" date="2018" name="Mol. Biol. Evol.">
        <title>Analysis of the draft genome of the red seaweed Gracilariopsis chorda provides insights into genome size evolution in Rhodophyta.</title>
        <authorList>
            <person name="Lee J."/>
            <person name="Yang E.C."/>
            <person name="Graf L."/>
            <person name="Yang J.H."/>
            <person name="Qiu H."/>
            <person name="Zel Zion U."/>
            <person name="Chan C.X."/>
            <person name="Stephens T.G."/>
            <person name="Weber A.P.M."/>
            <person name="Boo G.H."/>
            <person name="Boo S.M."/>
            <person name="Kim K.M."/>
            <person name="Shin Y."/>
            <person name="Jung M."/>
            <person name="Lee S.J."/>
            <person name="Yim H.S."/>
            <person name="Lee J.H."/>
            <person name="Bhattacharya D."/>
            <person name="Yoon H.S."/>
        </authorList>
    </citation>
    <scope>NUCLEOTIDE SEQUENCE [LARGE SCALE GENOMIC DNA]</scope>
    <source>
        <strain evidence="12 13">SKKU-2015</strain>
        <tissue evidence="12">Whole body</tissue>
    </source>
</reference>
<feature type="signal peptide" evidence="11">
    <location>
        <begin position="1"/>
        <end position="16"/>
    </location>
</feature>
<evidence type="ECO:0000256" key="4">
    <source>
        <dbReference type="ARBA" id="ARBA00022692"/>
    </source>
</evidence>
<dbReference type="GO" id="GO:0031966">
    <property type="term" value="C:mitochondrial membrane"/>
    <property type="evidence" value="ECO:0007669"/>
    <property type="project" value="UniProtKB-SubCell"/>
</dbReference>
<accession>A0A2V3ILV5</accession>
<evidence type="ECO:0000256" key="2">
    <source>
        <dbReference type="ARBA" id="ARBA00006375"/>
    </source>
</evidence>
<keyword evidence="6" id="KW-1133">Transmembrane helix</keyword>
<evidence type="ECO:0000313" key="13">
    <source>
        <dbReference type="Proteomes" id="UP000247409"/>
    </source>
</evidence>
<evidence type="ECO:0000256" key="1">
    <source>
        <dbReference type="ARBA" id="ARBA00004225"/>
    </source>
</evidence>
<dbReference type="Proteomes" id="UP000247409">
    <property type="component" value="Unassembled WGS sequence"/>
</dbReference>
<dbReference type="PROSITE" id="PS50920">
    <property type="entry name" value="SOLCAR"/>
    <property type="match status" value="3"/>
</dbReference>
<evidence type="ECO:0000256" key="11">
    <source>
        <dbReference type="SAM" id="SignalP"/>
    </source>
</evidence>
<proteinExistence type="inferred from homology"/>
<feature type="repeat" description="Solcar" evidence="9">
    <location>
        <begin position="94"/>
        <end position="180"/>
    </location>
</feature>
<dbReference type="InterPro" id="IPR018108">
    <property type="entry name" value="MCP_transmembrane"/>
</dbReference>
<dbReference type="STRING" id="448386.A0A2V3ILV5"/>
<evidence type="ECO:0000313" key="12">
    <source>
        <dbReference type="EMBL" id="PXF42100.1"/>
    </source>
</evidence>
<dbReference type="PANTHER" id="PTHR45758">
    <property type="entry name" value="MITOFERRIN-1-RELATED"/>
    <property type="match status" value="1"/>
</dbReference>
<feature type="chain" id="PRO_5015987406" evidence="11">
    <location>
        <begin position="17"/>
        <end position="283"/>
    </location>
</feature>
<keyword evidence="4 9" id="KW-0812">Transmembrane</keyword>
<organism evidence="12 13">
    <name type="scientific">Gracilariopsis chorda</name>
    <dbReference type="NCBI Taxonomy" id="448386"/>
    <lineage>
        <taxon>Eukaryota</taxon>
        <taxon>Rhodophyta</taxon>
        <taxon>Florideophyceae</taxon>
        <taxon>Rhodymeniophycidae</taxon>
        <taxon>Gracilariales</taxon>
        <taxon>Gracilariaceae</taxon>
        <taxon>Gracilariopsis</taxon>
    </lineage>
</organism>
<feature type="repeat" description="Solcar" evidence="9">
    <location>
        <begin position="184"/>
        <end position="274"/>
    </location>
</feature>
<keyword evidence="13" id="KW-1185">Reference proteome</keyword>
<comment type="caution">
    <text evidence="12">The sequence shown here is derived from an EMBL/GenBank/DDBJ whole genome shotgun (WGS) entry which is preliminary data.</text>
</comment>
<dbReference type="GO" id="GO:0005381">
    <property type="term" value="F:iron ion transmembrane transporter activity"/>
    <property type="evidence" value="ECO:0007669"/>
    <property type="project" value="UniProtKB-ARBA"/>
</dbReference>
<name>A0A2V3ILV5_9FLOR</name>
<keyword evidence="11" id="KW-0732">Signal</keyword>
<dbReference type="Gene3D" id="1.50.40.10">
    <property type="entry name" value="Mitochondrial carrier domain"/>
    <property type="match status" value="2"/>
</dbReference>
<dbReference type="PRINTS" id="PR00926">
    <property type="entry name" value="MITOCARRIER"/>
</dbReference>
<dbReference type="InterPro" id="IPR023395">
    <property type="entry name" value="MCP_dom_sf"/>
</dbReference>
<comment type="similarity">
    <text evidence="2 10">Belongs to the mitochondrial carrier (TC 2.A.29) family.</text>
</comment>
<evidence type="ECO:0000256" key="10">
    <source>
        <dbReference type="RuleBase" id="RU000488"/>
    </source>
</evidence>
<dbReference type="Pfam" id="PF00153">
    <property type="entry name" value="Mito_carr"/>
    <property type="match status" value="3"/>
</dbReference>
<evidence type="ECO:0000256" key="8">
    <source>
        <dbReference type="ARBA" id="ARBA00023136"/>
    </source>
</evidence>
<keyword evidence="3 10" id="KW-0813">Transport</keyword>
<dbReference type="OrthoDB" id="250329at2759"/>
<gene>
    <name evidence="12" type="ORF">BWQ96_08206</name>
</gene>
<keyword evidence="8 9" id="KW-0472">Membrane</keyword>
<evidence type="ECO:0000256" key="7">
    <source>
        <dbReference type="ARBA" id="ARBA00023128"/>
    </source>
</evidence>
<dbReference type="EMBL" id="NBIV01000177">
    <property type="protein sequence ID" value="PXF42100.1"/>
    <property type="molecule type" value="Genomic_DNA"/>
</dbReference>
<comment type="subcellular location">
    <subcellularLocation>
        <location evidence="1">Mitochondrion membrane</location>
        <topology evidence="1">Multi-pass membrane protein</topology>
    </subcellularLocation>
</comment>
<dbReference type="SUPFAM" id="SSF103506">
    <property type="entry name" value="Mitochondrial carrier"/>
    <property type="match status" value="1"/>
</dbReference>
<keyword evidence="7" id="KW-0496">Mitochondrion</keyword>
<evidence type="ECO:0000256" key="6">
    <source>
        <dbReference type="ARBA" id="ARBA00022989"/>
    </source>
</evidence>
<evidence type="ECO:0000256" key="9">
    <source>
        <dbReference type="PROSITE-ProRule" id="PRU00282"/>
    </source>
</evidence>
<sequence>MGLSLLLASAFAGTLSRSIVHPMDTLRSRLMVSTSRTASLRSALSDIISEDGIQGLYRGFWISVTMQAPAVATYLSTYDYSKQYISRETNTPDTSPVIHLASGFVAEAVSAVFWVPMEVIKQRAQVRTGALAAAQTTVIARDLIAHEGPQALFRGYGLTLGVFGPYAMTYFMVYEKFKSLGGDSSTPAIALSAAGAGAIAGACTSPLDVIKTRIQTQGDVSHGGLRYSGTWDAIRCIAREEGIQGFLRGTSARVLWIMPGTAITMSCFEFLKSFFRLGPERQR</sequence>
<protein>
    <submittedName>
        <fullName evidence="12">Mitochondrial substrate carrier family protein E</fullName>
    </submittedName>
</protein>
<evidence type="ECO:0000256" key="3">
    <source>
        <dbReference type="ARBA" id="ARBA00022448"/>
    </source>
</evidence>